<evidence type="ECO:0000256" key="1">
    <source>
        <dbReference type="SAM" id="MobiDB-lite"/>
    </source>
</evidence>
<dbReference type="EMBL" id="BRXU01000003">
    <property type="protein sequence ID" value="GLC50549.1"/>
    <property type="molecule type" value="Genomic_DNA"/>
</dbReference>
<gene>
    <name evidence="3" type="primary">PLESTBF000204</name>
    <name evidence="3" type="ORF">PLESTB_000392100</name>
</gene>
<accession>A0A9W6EZF5</accession>
<evidence type="ECO:0000313" key="4">
    <source>
        <dbReference type="Proteomes" id="UP001165080"/>
    </source>
</evidence>
<feature type="compositionally biased region" description="Gly residues" evidence="1">
    <location>
        <begin position="195"/>
        <end position="217"/>
    </location>
</feature>
<protein>
    <recommendedName>
        <fullName evidence="2">C2HC zinc finger plants domain-containing protein</fullName>
    </recommendedName>
</protein>
<dbReference type="PANTHER" id="PTHR35513:SF1">
    <property type="entry name" value="OS02G0158600 PROTEIN"/>
    <property type="match status" value="1"/>
</dbReference>
<dbReference type="Proteomes" id="UP001165080">
    <property type="component" value="Unassembled WGS sequence"/>
</dbReference>
<feature type="region of interest" description="Disordered" evidence="1">
    <location>
        <begin position="80"/>
        <end position="238"/>
    </location>
</feature>
<evidence type="ECO:0000313" key="3">
    <source>
        <dbReference type="EMBL" id="GLC50549.1"/>
    </source>
</evidence>
<dbReference type="Pfam" id="PF25017">
    <property type="entry name" value="zf-C2HC_3"/>
    <property type="match status" value="1"/>
</dbReference>
<dbReference type="PANTHER" id="PTHR35513">
    <property type="entry name" value="OS02G0158600 PROTEIN"/>
    <property type="match status" value="1"/>
</dbReference>
<organism evidence="3 4">
    <name type="scientific">Pleodorina starrii</name>
    <dbReference type="NCBI Taxonomy" id="330485"/>
    <lineage>
        <taxon>Eukaryota</taxon>
        <taxon>Viridiplantae</taxon>
        <taxon>Chlorophyta</taxon>
        <taxon>core chlorophytes</taxon>
        <taxon>Chlorophyceae</taxon>
        <taxon>CS clade</taxon>
        <taxon>Chlamydomonadales</taxon>
        <taxon>Volvocaceae</taxon>
        <taxon>Pleodorina</taxon>
    </lineage>
</organism>
<comment type="caution">
    <text evidence="3">The sequence shown here is derived from an EMBL/GenBank/DDBJ whole genome shotgun (WGS) entry which is preliminary data.</text>
</comment>
<dbReference type="InterPro" id="IPR056971">
    <property type="entry name" value="Znf-C2HC_3"/>
</dbReference>
<sequence length="299" mass="29099">MNVPSGTNDAGIQGLIRDAYSAIAGGDPTQALRFVLAALHATGGQAAAAPALNRVLTQLTANDQVNALQELTELFARAASVRSEEPAPPPPPRPQPPAQAPPAWRDATATATATAAATITAATPGAGAGGWLPGPSCSGGSDSMSCNDDDAPSAAWPSQSPSAAHSMDAEGAGGGGRLGGAAPAGWWAGGERRGGGGGMAGGGGGGMAGGAGGGEGWGQEATSAWVGPGSLGPQPQTPILSETGREGFMECALQDGSSYVCGRCRGVVLIHRRQQHEAFWCQGAAGAGRGGGGGGGAEE</sequence>
<dbReference type="AlphaFoldDB" id="A0A9W6EZF5"/>
<keyword evidence="4" id="KW-1185">Reference proteome</keyword>
<reference evidence="3 4" key="1">
    <citation type="journal article" date="2023" name="Commun. Biol.">
        <title>Reorganization of the ancestral sex-determining regions during the evolution of trioecy in Pleodorina starrii.</title>
        <authorList>
            <person name="Takahashi K."/>
            <person name="Suzuki S."/>
            <person name="Kawai-Toyooka H."/>
            <person name="Yamamoto K."/>
            <person name="Hamaji T."/>
            <person name="Ootsuki R."/>
            <person name="Yamaguchi H."/>
            <person name="Kawachi M."/>
            <person name="Higashiyama T."/>
            <person name="Nozaki H."/>
        </authorList>
    </citation>
    <scope>NUCLEOTIDE SEQUENCE [LARGE SCALE GENOMIC DNA]</scope>
    <source>
        <strain evidence="3 4">NIES-4479</strain>
    </source>
</reference>
<name>A0A9W6EZF5_9CHLO</name>
<feature type="compositionally biased region" description="Pro residues" evidence="1">
    <location>
        <begin position="86"/>
        <end position="100"/>
    </location>
</feature>
<evidence type="ECO:0000259" key="2">
    <source>
        <dbReference type="Pfam" id="PF25017"/>
    </source>
</evidence>
<proteinExistence type="predicted"/>
<feature type="domain" description="C2HC zinc finger plants" evidence="2">
    <location>
        <begin position="237"/>
        <end position="282"/>
    </location>
</feature>
<feature type="compositionally biased region" description="Low complexity" evidence="1">
    <location>
        <begin position="101"/>
        <end position="125"/>
    </location>
</feature>
<feature type="compositionally biased region" description="Low complexity" evidence="1">
    <location>
        <begin position="152"/>
        <end position="170"/>
    </location>
</feature>